<keyword evidence="1" id="KW-1133">Transmembrane helix</keyword>
<proteinExistence type="predicted"/>
<organism evidence="2 3">
    <name type="scientific">Streptomyces rapamycinicus</name>
    <dbReference type="NCBI Taxonomy" id="1226757"/>
    <lineage>
        <taxon>Bacteria</taxon>
        <taxon>Bacillati</taxon>
        <taxon>Actinomycetota</taxon>
        <taxon>Actinomycetes</taxon>
        <taxon>Kitasatosporales</taxon>
        <taxon>Streptomycetaceae</taxon>
        <taxon>Streptomyces</taxon>
        <taxon>Streptomyces violaceusniger group</taxon>
    </lineage>
</organism>
<accession>A0ABR6LXQ9</accession>
<keyword evidence="3" id="KW-1185">Reference proteome</keyword>
<keyword evidence="1" id="KW-0472">Membrane</keyword>
<evidence type="ECO:0008006" key="4">
    <source>
        <dbReference type="Google" id="ProtNLM"/>
    </source>
</evidence>
<name>A0ABR6LXQ9_9ACTN</name>
<keyword evidence="1" id="KW-0812">Transmembrane</keyword>
<protein>
    <recommendedName>
        <fullName evidence="4">Transposase</fullName>
    </recommendedName>
</protein>
<comment type="caution">
    <text evidence="2">The sequence shown here is derived from an EMBL/GenBank/DDBJ whole genome shotgun (WGS) entry which is preliminary data.</text>
</comment>
<evidence type="ECO:0000256" key="1">
    <source>
        <dbReference type="SAM" id="Phobius"/>
    </source>
</evidence>
<dbReference type="Proteomes" id="UP000530530">
    <property type="component" value="Unassembled WGS sequence"/>
</dbReference>
<feature type="transmembrane region" description="Helical" evidence="1">
    <location>
        <begin position="12"/>
        <end position="38"/>
    </location>
</feature>
<gene>
    <name evidence="2" type="ORF">BJY27_008097</name>
</gene>
<reference evidence="2 3" key="1">
    <citation type="submission" date="2020-08" db="EMBL/GenBank/DDBJ databases">
        <title>Sequencing the genomes of 1000 actinobacteria strains.</title>
        <authorList>
            <person name="Klenk H.-P."/>
        </authorList>
    </citation>
    <scope>NUCLEOTIDE SEQUENCE [LARGE SCALE GENOMIC DNA]</scope>
    <source>
        <strain evidence="2 3">DSM 41530</strain>
    </source>
</reference>
<dbReference type="EMBL" id="JACHNG010000001">
    <property type="protein sequence ID" value="MBB4787136.1"/>
    <property type="molecule type" value="Genomic_DNA"/>
</dbReference>
<evidence type="ECO:0000313" key="3">
    <source>
        <dbReference type="Proteomes" id="UP000530530"/>
    </source>
</evidence>
<evidence type="ECO:0000313" key="2">
    <source>
        <dbReference type="EMBL" id="MBB4787136.1"/>
    </source>
</evidence>
<sequence length="86" mass="9124">MSEDGLRRPDSLAQIAVGFGISVGTAHACATAVIKLLADRASGLLRAPREDDPRSLHTGQFSTVSVGRRRARPAVAFHRAHPAVLI</sequence>